<protein>
    <recommendedName>
        <fullName evidence="2">histidine kinase</fullName>
        <ecNumber evidence="2">2.7.13.3</ecNumber>
    </recommendedName>
</protein>
<dbReference type="InterPro" id="IPR001789">
    <property type="entry name" value="Sig_transdc_resp-reg_receiver"/>
</dbReference>
<evidence type="ECO:0000256" key="3">
    <source>
        <dbReference type="ARBA" id="ARBA00022553"/>
    </source>
</evidence>
<dbReference type="STRING" id="413434.SAMN04488132_103417"/>
<evidence type="ECO:0000256" key="7">
    <source>
        <dbReference type="SAM" id="SignalP"/>
    </source>
</evidence>
<dbReference type="CDD" id="cd17546">
    <property type="entry name" value="REC_hyHK_CKI1_RcsC-like"/>
    <property type="match status" value="1"/>
</dbReference>
<feature type="domain" description="Histidine kinase" evidence="8">
    <location>
        <begin position="429"/>
        <end position="650"/>
    </location>
</feature>
<dbReference type="Proteomes" id="UP000190888">
    <property type="component" value="Unassembled WGS sequence"/>
</dbReference>
<dbReference type="InterPro" id="IPR003661">
    <property type="entry name" value="HisK_dim/P_dom"/>
</dbReference>
<dbReference type="SUPFAM" id="SSF55874">
    <property type="entry name" value="ATPase domain of HSP90 chaperone/DNA topoisomerase II/histidine kinase"/>
    <property type="match status" value="1"/>
</dbReference>
<dbReference type="Pfam" id="PF02518">
    <property type="entry name" value="HATPase_c"/>
    <property type="match status" value="1"/>
</dbReference>
<evidence type="ECO:0000259" key="8">
    <source>
        <dbReference type="PROSITE" id="PS50109"/>
    </source>
</evidence>
<dbReference type="FunFam" id="3.30.565.10:FF:000010">
    <property type="entry name" value="Sensor histidine kinase RcsC"/>
    <property type="match status" value="1"/>
</dbReference>
<dbReference type="InterPro" id="IPR036890">
    <property type="entry name" value="HATPase_C_sf"/>
</dbReference>
<dbReference type="SMART" id="SM00387">
    <property type="entry name" value="HATPase_c"/>
    <property type="match status" value="1"/>
</dbReference>
<dbReference type="InterPro" id="IPR008979">
    <property type="entry name" value="Galactose-bd-like_sf"/>
</dbReference>
<sequence>MRPRLKQYAVSIAMLFLSIGSITVARAGDTTMHAVNGVMDLRNTNLSGNIVSLNGEWGLYWEQLLTAINDSSGKLTSYVAFPVKWANTIVAGKPLPAKGYASYSLTVLLPKKRPALGLEVPDTYSSFQLYLNGKLFAAAGKPGTSKETTIPHWEEKTIQLDDDLDTLHLVLQVANFHHSKGGPYKEIKVGDYDTLFYKRQETQAYDLLLTGCLFMGGLFFFGLYLFGRHDKVILFFSLFCLFYSYRIIGSGYYVLHTLFPGLSWVTTIHLEYLSLFISVAFFTLYTLYLYPKDANRYIMWVEIWACLSLAAVVIIFPPTVFTQLISPFLAVMFSVIAYAFYVYIKAVRNRRLGAPYALISTAVVLLVFVIINLQYFGFVKPQKALLFTGYISFFFLQSLILSFRFAYTLNKAKKDAEEGLRAKSDFLSNMSHEIRTPLNSVIGISHMLLEEKPRKDQEERLQVLLFSANSLLSIVNDILDYNKIDAEKIRFEKIEMDLSGIARNIIGGLQSAADDKGIELRLKIDDAFINRVIGDPTRTAQVISNLVQNAIKFTKEGFVQLEIKREVVNYDNVTVTVSVTDTGIGIEPEKQGLIFERFSQADTSTSRRFGGTGLGLAICKKILSLQGSSLQLKSEPGKGSTFWFTQTFPISHLALSEETRQPALVVSKDGRKPLDSIRILLVEDNEVNILVARSFLEKWGATIDVARNGQEALDMVDPEKHRIILMDMHMPVMDGFKATAMLRQKGIRLPIIALTANLPHETAPGLAGLDVREIIVKPFVPDDFLRVILHYTGSSAGN</sequence>
<dbReference type="EC" id="2.7.13.3" evidence="2"/>
<dbReference type="InterPro" id="IPR003594">
    <property type="entry name" value="HATPase_dom"/>
</dbReference>
<feature type="modified residue" description="4-aspartylphosphate" evidence="5">
    <location>
        <position position="727"/>
    </location>
</feature>
<feature type="transmembrane region" description="Helical" evidence="6">
    <location>
        <begin position="233"/>
        <end position="252"/>
    </location>
</feature>
<dbReference type="InterPro" id="IPR011623">
    <property type="entry name" value="7TMR_DISM_rcpt_extracell_dom1"/>
</dbReference>
<evidence type="ECO:0000259" key="9">
    <source>
        <dbReference type="PROSITE" id="PS50110"/>
    </source>
</evidence>
<dbReference type="Gene3D" id="3.40.50.2300">
    <property type="match status" value="1"/>
</dbReference>
<evidence type="ECO:0000313" key="10">
    <source>
        <dbReference type="EMBL" id="SJZ67048.1"/>
    </source>
</evidence>
<gene>
    <name evidence="10" type="ORF">SAMN04488132_103417</name>
</gene>
<keyword evidence="10" id="KW-0808">Transferase</keyword>
<dbReference type="SMART" id="SM00448">
    <property type="entry name" value="REC"/>
    <property type="match status" value="1"/>
</dbReference>
<dbReference type="CDD" id="cd00082">
    <property type="entry name" value="HisKA"/>
    <property type="match status" value="1"/>
</dbReference>
<dbReference type="OrthoDB" id="9811889at2"/>
<dbReference type="SUPFAM" id="SSF47384">
    <property type="entry name" value="Homodimeric domain of signal transducing histidine kinase"/>
    <property type="match status" value="1"/>
</dbReference>
<accession>A0A1T4MJW7</accession>
<feature type="transmembrane region" description="Helical" evidence="6">
    <location>
        <begin position="384"/>
        <end position="407"/>
    </location>
</feature>
<feature type="transmembrane region" description="Helical" evidence="6">
    <location>
        <begin position="297"/>
        <end position="318"/>
    </location>
</feature>
<feature type="domain" description="Response regulatory" evidence="9">
    <location>
        <begin position="678"/>
        <end position="792"/>
    </location>
</feature>
<evidence type="ECO:0000313" key="11">
    <source>
        <dbReference type="Proteomes" id="UP000190888"/>
    </source>
</evidence>
<feature type="transmembrane region" description="Helical" evidence="6">
    <location>
        <begin position="324"/>
        <end position="344"/>
    </location>
</feature>
<dbReference type="RefSeq" id="WP_078830882.1">
    <property type="nucleotide sequence ID" value="NZ_FUWH01000003.1"/>
</dbReference>
<dbReference type="AlphaFoldDB" id="A0A1T4MJW7"/>
<dbReference type="Gene3D" id="1.10.287.130">
    <property type="match status" value="1"/>
</dbReference>
<dbReference type="SUPFAM" id="SSF52172">
    <property type="entry name" value="CheY-like"/>
    <property type="match status" value="1"/>
</dbReference>
<keyword evidence="6" id="KW-0472">Membrane</keyword>
<keyword evidence="4" id="KW-0902">Two-component regulatory system</keyword>
<evidence type="ECO:0000256" key="1">
    <source>
        <dbReference type="ARBA" id="ARBA00000085"/>
    </source>
</evidence>
<keyword evidence="3 5" id="KW-0597">Phosphoprotein</keyword>
<dbReference type="GO" id="GO:0000155">
    <property type="term" value="F:phosphorelay sensor kinase activity"/>
    <property type="evidence" value="ECO:0007669"/>
    <property type="project" value="InterPro"/>
</dbReference>
<dbReference type="Gene3D" id="3.30.565.10">
    <property type="entry name" value="Histidine kinase-like ATPase, C-terminal domain"/>
    <property type="match status" value="1"/>
</dbReference>
<dbReference type="PANTHER" id="PTHR45339">
    <property type="entry name" value="HYBRID SIGNAL TRANSDUCTION HISTIDINE KINASE J"/>
    <property type="match status" value="1"/>
</dbReference>
<dbReference type="InterPro" id="IPR011006">
    <property type="entry name" value="CheY-like_superfamily"/>
</dbReference>
<dbReference type="PANTHER" id="PTHR45339:SF1">
    <property type="entry name" value="HYBRID SIGNAL TRANSDUCTION HISTIDINE KINASE J"/>
    <property type="match status" value="1"/>
</dbReference>
<name>A0A1T4MJW7_9BACT</name>
<feature type="chain" id="PRO_5012142809" description="histidine kinase" evidence="7">
    <location>
        <begin position="28"/>
        <end position="798"/>
    </location>
</feature>
<dbReference type="PROSITE" id="PS50109">
    <property type="entry name" value="HIS_KIN"/>
    <property type="match status" value="1"/>
</dbReference>
<dbReference type="Pfam" id="PF00512">
    <property type="entry name" value="HisKA"/>
    <property type="match status" value="1"/>
</dbReference>
<keyword evidence="11" id="KW-1185">Reference proteome</keyword>
<reference evidence="10 11" key="1">
    <citation type="submission" date="2017-02" db="EMBL/GenBank/DDBJ databases">
        <authorList>
            <person name="Peterson S.W."/>
        </authorList>
    </citation>
    <scope>NUCLEOTIDE SEQUENCE [LARGE SCALE GENOMIC DNA]</scope>
    <source>
        <strain evidence="10 11">DSM 22335</strain>
    </source>
</reference>
<proteinExistence type="predicted"/>
<dbReference type="Pfam" id="PF07695">
    <property type="entry name" value="7TMR-DISM_7TM"/>
    <property type="match status" value="1"/>
</dbReference>
<dbReference type="PROSITE" id="PS50110">
    <property type="entry name" value="RESPONSE_REGULATORY"/>
    <property type="match status" value="1"/>
</dbReference>
<evidence type="ECO:0000256" key="4">
    <source>
        <dbReference type="ARBA" id="ARBA00023012"/>
    </source>
</evidence>
<dbReference type="EMBL" id="FUWH01000003">
    <property type="protein sequence ID" value="SJZ67048.1"/>
    <property type="molecule type" value="Genomic_DNA"/>
</dbReference>
<dbReference type="InterPro" id="IPR005467">
    <property type="entry name" value="His_kinase_dom"/>
</dbReference>
<dbReference type="SMART" id="SM00388">
    <property type="entry name" value="HisKA"/>
    <property type="match status" value="1"/>
</dbReference>
<dbReference type="InterPro" id="IPR036097">
    <property type="entry name" value="HisK_dim/P_sf"/>
</dbReference>
<feature type="transmembrane region" description="Helical" evidence="6">
    <location>
        <begin position="207"/>
        <end position="226"/>
    </location>
</feature>
<feature type="signal peptide" evidence="7">
    <location>
        <begin position="1"/>
        <end position="27"/>
    </location>
</feature>
<keyword evidence="10" id="KW-0418">Kinase</keyword>
<evidence type="ECO:0000256" key="2">
    <source>
        <dbReference type="ARBA" id="ARBA00012438"/>
    </source>
</evidence>
<dbReference type="InterPro" id="IPR004358">
    <property type="entry name" value="Sig_transdc_His_kin-like_C"/>
</dbReference>
<keyword evidence="7" id="KW-0732">Signal</keyword>
<feature type="transmembrane region" description="Helical" evidence="6">
    <location>
        <begin position="356"/>
        <end position="378"/>
    </location>
</feature>
<keyword evidence="6" id="KW-0812">Transmembrane</keyword>
<dbReference type="PRINTS" id="PR00344">
    <property type="entry name" value="BCTRLSENSOR"/>
</dbReference>
<comment type="catalytic activity">
    <reaction evidence="1">
        <text>ATP + protein L-histidine = ADP + protein N-phospho-L-histidine.</text>
        <dbReference type="EC" id="2.7.13.3"/>
    </reaction>
</comment>
<feature type="transmembrane region" description="Helical" evidence="6">
    <location>
        <begin position="272"/>
        <end position="290"/>
    </location>
</feature>
<dbReference type="SUPFAM" id="SSF49785">
    <property type="entry name" value="Galactose-binding domain-like"/>
    <property type="match status" value="1"/>
</dbReference>
<dbReference type="CDD" id="cd16922">
    <property type="entry name" value="HATPase_EvgS-ArcB-TorS-like"/>
    <property type="match status" value="1"/>
</dbReference>
<organism evidence="10 11">
    <name type="scientific">Sediminibacterium ginsengisoli</name>
    <dbReference type="NCBI Taxonomy" id="413434"/>
    <lineage>
        <taxon>Bacteria</taxon>
        <taxon>Pseudomonadati</taxon>
        <taxon>Bacteroidota</taxon>
        <taxon>Chitinophagia</taxon>
        <taxon>Chitinophagales</taxon>
        <taxon>Chitinophagaceae</taxon>
        <taxon>Sediminibacterium</taxon>
    </lineage>
</organism>
<evidence type="ECO:0000256" key="6">
    <source>
        <dbReference type="SAM" id="Phobius"/>
    </source>
</evidence>
<evidence type="ECO:0000256" key="5">
    <source>
        <dbReference type="PROSITE-ProRule" id="PRU00169"/>
    </source>
</evidence>
<dbReference type="Pfam" id="PF00072">
    <property type="entry name" value="Response_reg"/>
    <property type="match status" value="1"/>
</dbReference>
<keyword evidence="6" id="KW-1133">Transmembrane helix</keyword>